<proteinExistence type="inferred from homology"/>
<gene>
    <name evidence="4" type="ORF">DGUA_6G018833</name>
</gene>
<accession>A0A3B0KTK4</accession>
<comment type="similarity">
    <text evidence="1 2">Belongs to the DXO/Dom3Z family.</text>
</comment>
<reference evidence="5" key="1">
    <citation type="submission" date="2018-01" db="EMBL/GenBank/DDBJ databases">
        <authorList>
            <person name="Alioto T."/>
            <person name="Alioto T."/>
        </authorList>
    </citation>
    <scope>NUCLEOTIDE SEQUENCE [LARGE SCALE GENOMIC DNA]</scope>
</reference>
<dbReference type="OrthoDB" id="5853397at2759"/>
<evidence type="ECO:0000259" key="3">
    <source>
        <dbReference type="Pfam" id="PF08652"/>
    </source>
</evidence>
<keyword evidence="2" id="KW-0539">Nucleus</keyword>
<dbReference type="GO" id="GO:0046872">
    <property type="term" value="F:metal ion binding"/>
    <property type="evidence" value="ECO:0007669"/>
    <property type="project" value="UniProtKB-KW"/>
</dbReference>
<dbReference type="GO" id="GO:0005634">
    <property type="term" value="C:nucleus"/>
    <property type="evidence" value="ECO:0007669"/>
    <property type="project" value="UniProtKB-SubCell"/>
</dbReference>
<dbReference type="OMA" id="VVTWRGH"/>
<dbReference type="GO" id="GO:0004518">
    <property type="term" value="F:nuclease activity"/>
    <property type="evidence" value="ECO:0007669"/>
    <property type="project" value="UniProtKB-KW"/>
</dbReference>
<keyword evidence="2" id="KW-0547">Nucleotide-binding</keyword>
<name>A0A3B0KTK4_DROGU</name>
<comment type="subcellular location">
    <subcellularLocation>
        <location evidence="2">Nucleus</location>
    </subcellularLocation>
</comment>
<dbReference type="Proteomes" id="UP000268350">
    <property type="component" value="Unassembled WGS sequence"/>
</dbReference>
<evidence type="ECO:0000313" key="4">
    <source>
        <dbReference type="EMBL" id="SPP88591.1"/>
    </source>
</evidence>
<evidence type="ECO:0000313" key="5">
    <source>
        <dbReference type="Proteomes" id="UP000268350"/>
    </source>
</evidence>
<dbReference type="GO" id="GO:0000956">
    <property type="term" value="P:nuclear-transcribed mRNA catabolic process"/>
    <property type="evidence" value="ECO:0007669"/>
    <property type="project" value="TreeGrafter"/>
</dbReference>
<dbReference type="PANTHER" id="PTHR12395:SF9">
    <property type="entry name" value="DECAPPING AND EXORIBONUCLEASE PROTEIN"/>
    <property type="match status" value="1"/>
</dbReference>
<dbReference type="GO" id="GO:0000166">
    <property type="term" value="F:nucleotide binding"/>
    <property type="evidence" value="ECO:0007669"/>
    <property type="project" value="UniProtKB-KW"/>
</dbReference>
<dbReference type="GO" id="GO:0003723">
    <property type="term" value="F:RNA binding"/>
    <property type="evidence" value="ECO:0007669"/>
    <property type="project" value="UniProtKB-KW"/>
</dbReference>
<dbReference type="Pfam" id="PF08652">
    <property type="entry name" value="RAI1"/>
    <property type="match status" value="1"/>
</dbReference>
<dbReference type="AlphaFoldDB" id="A0A3B0KTK4"/>
<dbReference type="PANTHER" id="PTHR12395">
    <property type="entry name" value="DOM-3 RELATED"/>
    <property type="match status" value="1"/>
</dbReference>
<protein>
    <recommendedName>
        <fullName evidence="2">Decapping nuclease</fullName>
        <ecNumber evidence="2">3.6.1.-</ecNumber>
    </recommendedName>
</protein>
<keyword evidence="2" id="KW-0378">Hydrolase</keyword>
<dbReference type="InterPro" id="IPR039039">
    <property type="entry name" value="RAI1-like_fam"/>
</dbReference>
<dbReference type="STRING" id="7266.A0A3B0KTK4"/>
<dbReference type="EC" id="3.6.1.-" evidence="2"/>
<keyword evidence="5" id="KW-1185">Reference proteome</keyword>
<keyword evidence="2" id="KW-0694">RNA-binding</keyword>
<organism evidence="4 5">
    <name type="scientific">Drosophila guanche</name>
    <name type="common">Fruit fly</name>
    <dbReference type="NCBI Taxonomy" id="7266"/>
    <lineage>
        <taxon>Eukaryota</taxon>
        <taxon>Metazoa</taxon>
        <taxon>Ecdysozoa</taxon>
        <taxon>Arthropoda</taxon>
        <taxon>Hexapoda</taxon>
        <taxon>Insecta</taxon>
        <taxon>Pterygota</taxon>
        <taxon>Neoptera</taxon>
        <taxon>Endopterygota</taxon>
        <taxon>Diptera</taxon>
        <taxon>Brachycera</taxon>
        <taxon>Muscomorpha</taxon>
        <taxon>Ephydroidea</taxon>
        <taxon>Drosophilidae</taxon>
        <taxon>Drosophila</taxon>
        <taxon>Sophophora</taxon>
    </lineage>
</organism>
<feature type="domain" description="RAI1-like" evidence="3">
    <location>
        <begin position="34"/>
        <end position="372"/>
    </location>
</feature>
<comment type="function">
    <text evidence="2">Decapping enzyme for NAD-capped RNAs: specifically hydrolyzes the nicotinamide adenine dinucleotide (NAD) cap from a subset of RNAs by removing the entire NAD moiety from the 5'-end of an NAD-capped RNA.</text>
</comment>
<comment type="cofactor">
    <cofactor evidence="2">
        <name>a divalent metal cation</name>
        <dbReference type="ChEBI" id="CHEBI:60240"/>
    </cofactor>
</comment>
<sequence>MSQPRQNHTKQRVNINRRLQKSGHRYAFPRFSIPECFGFFSVNAQQEFEDNANGASYLCLPPVDSFPMDLKAGYERVIRKKEQSGVKDLENLLKYIYNHQQLLTLSEPSKSLSLRADFVCCRGVLRMLLCMPYETRDAFYVRATRLNGTIYIAKVVTEKQRQENLNSTEHAKAMCSWGFKFEQYMLSTAPNTLPDTSLPVNEGEEFSAMFRCSLNGIRLMYGAEMDGIISKEPVNFNEPHELRNLQFVELKTGPFEPNDRQNRSFDYCKSRNWWSQSFLVGINTIMVGLRDNDGLCHDIDKRDVSQLARNKPWSPAAMFVFLEQLLQEIKKTLESIDNPHIVVEYEFLPHSDSVFSRVLDSPDVQIIPDWYRTLMKGET</sequence>
<evidence type="ECO:0000256" key="1">
    <source>
        <dbReference type="ARBA" id="ARBA00006562"/>
    </source>
</evidence>
<dbReference type="InterPro" id="IPR013961">
    <property type="entry name" value="RAI1"/>
</dbReference>
<dbReference type="GO" id="GO:0110155">
    <property type="term" value="P:NAD-cap decapping"/>
    <property type="evidence" value="ECO:0007669"/>
    <property type="project" value="TreeGrafter"/>
</dbReference>
<dbReference type="GO" id="GO:0034353">
    <property type="term" value="F:mRNA 5'-diphosphatase activity"/>
    <property type="evidence" value="ECO:0007669"/>
    <property type="project" value="TreeGrafter"/>
</dbReference>
<keyword evidence="2" id="KW-0479">Metal-binding</keyword>
<dbReference type="GO" id="GO:0005829">
    <property type="term" value="C:cytosol"/>
    <property type="evidence" value="ECO:0007669"/>
    <property type="project" value="TreeGrafter"/>
</dbReference>
<evidence type="ECO:0000256" key="2">
    <source>
        <dbReference type="RuleBase" id="RU367113"/>
    </source>
</evidence>
<keyword evidence="2" id="KW-0540">Nuclease</keyword>
<dbReference type="EMBL" id="OUUW01000015">
    <property type="protein sequence ID" value="SPP88591.1"/>
    <property type="molecule type" value="Genomic_DNA"/>
</dbReference>